<dbReference type="Gene3D" id="3.30.530.20">
    <property type="match status" value="1"/>
</dbReference>
<dbReference type="SUPFAM" id="SSF55961">
    <property type="entry name" value="Bet v1-like"/>
    <property type="match status" value="1"/>
</dbReference>
<protein>
    <submittedName>
        <fullName evidence="1">Uncharacterized protein</fullName>
    </submittedName>
</protein>
<proteinExistence type="predicted"/>
<sequence length="239" mass="27828">MCLGAFCVLLVIFHFLCPTYGQSLDAIDLIGKQGMEAFLKRLQRVDWKQIDRHESYGETFIISSIFLPEKNHSIYKVDGPVHHLPEALRIFRDSSNWPKWNPFIRKNEELQLPLRSKRVRVFYQEVKPNLQGNFEARGTFVVQREVRRRVSNSLFISYHSVDLMGIPLVANYRTNGLKVLPIYGPTGFHVRESGTEGELSMVLDLDMQYDLPFKVTDIVTRAHLKDYIDEFNAYLLTFI</sequence>
<accession>A0A7R8WFY7</accession>
<dbReference type="EMBL" id="OB661364">
    <property type="protein sequence ID" value="CAD7228055.1"/>
    <property type="molecule type" value="Genomic_DNA"/>
</dbReference>
<gene>
    <name evidence="1" type="ORF">CTOB1V02_LOCUS5946</name>
</gene>
<reference evidence="1" key="1">
    <citation type="submission" date="2020-11" db="EMBL/GenBank/DDBJ databases">
        <authorList>
            <person name="Tran Van P."/>
        </authorList>
    </citation>
    <scope>NUCLEOTIDE SEQUENCE</scope>
</reference>
<dbReference type="InterPro" id="IPR023393">
    <property type="entry name" value="START-like_dom_sf"/>
</dbReference>
<evidence type="ECO:0000313" key="1">
    <source>
        <dbReference type="EMBL" id="CAD7228055.1"/>
    </source>
</evidence>
<dbReference type="AlphaFoldDB" id="A0A7R8WFY7"/>
<name>A0A7R8WFY7_9CRUS</name>
<organism evidence="1">
    <name type="scientific">Cyprideis torosa</name>
    <dbReference type="NCBI Taxonomy" id="163714"/>
    <lineage>
        <taxon>Eukaryota</taxon>
        <taxon>Metazoa</taxon>
        <taxon>Ecdysozoa</taxon>
        <taxon>Arthropoda</taxon>
        <taxon>Crustacea</taxon>
        <taxon>Oligostraca</taxon>
        <taxon>Ostracoda</taxon>
        <taxon>Podocopa</taxon>
        <taxon>Podocopida</taxon>
        <taxon>Cytherocopina</taxon>
        <taxon>Cytheroidea</taxon>
        <taxon>Cytherideidae</taxon>
        <taxon>Cyprideis</taxon>
    </lineage>
</organism>